<feature type="non-terminal residue" evidence="1">
    <location>
        <position position="153"/>
    </location>
</feature>
<gene>
    <name evidence="1" type="ORF">METZ01_LOCUS163885</name>
</gene>
<protein>
    <recommendedName>
        <fullName evidence="2">Exopolyphosphatase</fullName>
    </recommendedName>
</protein>
<evidence type="ECO:0008006" key="2">
    <source>
        <dbReference type="Google" id="ProtNLM"/>
    </source>
</evidence>
<name>A0A382BBW3_9ZZZZ</name>
<organism evidence="1">
    <name type="scientific">marine metagenome</name>
    <dbReference type="NCBI Taxonomy" id="408172"/>
    <lineage>
        <taxon>unclassified sequences</taxon>
        <taxon>metagenomes</taxon>
        <taxon>ecological metagenomes</taxon>
    </lineage>
</organism>
<proteinExistence type="predicted"/>
<accession>A0A382BBW3</accession>
<sequence>MRVIYRGDLDGTVCVAILMEVGLCDELEQAHPKDMQEGKVDITSEDIICNLPYHPNCHMWFDHHSSEISRPDMPTDFTGLVDVAPSAANLVYRYFIEDHPELKKYEDLVHETDLVDSADLTLEQVANPQGTILLGLLLDPRTGLGLQRDMNIS</sequence>
<dbReference type="AlphaFoldDB" id="A0A382BBW3"/>
<reference evidence="1" key="1">
    <citation type="submission" date="2018-05" db="EMBL/GenBank/DDBJ databases">
        <authorList>
            <person name="Lanie J.A."/>
            <person name="Ng W.-L."/>
            <person name="Kazmierczak K.M."/>
            <person name="Andrzejewski T.M."/>
            <person name="Davidsen T.M."/>
            <person name="Wayne K.J."/>
            <person name="Tettelin H."/>
            <person name="Glass J.I."/>
            <person name="Rusch D."/>
            <person name="Podicherti R."/>
            <person name="Tsui H.-C.T."/>
            <person name="Winkler M.E."/>
        </authorList>
    </citation>
    <scope>NUCLEOTIDE SEQUENCE</scope>
</reference>
<evidence type="ECO:0000313" key="1">
    <source>
        <dbReference type="EMBL" id="SVB11031.1"/>
    </source>
</evidence>
<dbReference type="EMBL" id="UINC01029013">
    <property type="protein sequence ID" value="SVB11031.1"/>
    <property type="molecule type" value="Genomic_DNA"/>
</dbReference>